<organism evidence="6 7">
    <name type="scientific">Methylobacter tundripaludum</name>
    <dbReference type="NCBI Taxonomy" id="173365"/>
    <lineage>
        <taxon>Bacteria</taxon>
        <taxon>Pseudomonadati</taxon>
        <taxon>Pseudomonadota</taxon>
        <taxon>Gammaproteobacteria</taxon>
        <taxon>Methylococcales</taxon>
        <taxon>Methylococcaceae</taxon>
        <taxon>Methylobacter</taxon>
    </lineage>
</organism>
<feature type="signal peptide" evidence="3">
    <location>
        <begin position="1"/>
        <end position="21"/>
    </location>
</feature>
<dbReference type="RefSeq" id="WP_104428353.1">
    <property type="nucleotide sequence ID" value="NZ_PTIZ01000003.1"/>
</dbReference>
<gene>
    <name evidence="6" type="ORF">B0F87_103288</name>
</gene>
<dbReference type="SUPFAM" id="SSF53955">
    <property type="entry name" value="Lysozyme-like"/>
    <property type="match status" value="1"/>
</dbReference>
<dbReference type="InterPro" id="IPR012289">
    <property type="entry name" value="Lytic_TGlycosylase_superhlx_L"/>
</dbReference>
<feature type="domain" description="Transglycosylase SLT" evidence="4">
    <location>
        <begin position="495"/>
        <end position="599"/>
    </location>
</feature>
<sequence>MKRLRGKLLLCLVLFSGAVLGNTLSQQRNDFLQAEKLLAQGNNAAILDISAAALGDYPLYPYLQYQWLKDNLQQTDRILAFLAAYKETRYAGLLRSKWLDYLAKNERWNDFIRYYIAKDGVYAASLPGAGAAGVTDNTALECQYNLSIYNTGNQQQALNAAKRLWVTGDSLPEECDPLLSVLMMSPGFTPELIWQRFELALNKDNVSVAEYVRRSLSSADQNVADIWLRVHQSPALIENSGFLSPQMGRLFAHGVDRLAKSDLNLAVKLWDDRKHAFQIDDQTVRQLDRSLAIGLARSRKPDAYYRLSQLPVVDAEVNEWKVRAALLEQNWQHVAEALAGLTTQERQDPKWQYWLARSLDQTGSSLQAQDVYTKLAEDRSFYGFLAADNVHKPYQFSNKPVFLAENELEKLANETDFKVVRELNLLNRDAEAERQWWYAVKKLSKERRMIAAKLAQQWHKDQIAITTLVKADYWDDLALRFPVYYSSQVHNNAYLHNLDPAIVFGLIRQESIFNKDAESAVGARGLMQVMPRTGMQIARDLKEKWQSDNSLFNPDVNVRYGAFYYKQLLKQFHGHFALAIAAYNAGSGRVSKWLPSVASMPADIWIETIPFKETRKYVTSVLSYAIIYQQLILGNCSMHSSTSCIPAVEKKGLKMKELMLDVLPG</sequence>
<accession>A0A2S6HH27</accession>
<dbReference type="GO" id="GO:0042597">
    <property type="term" value="C:periplasmic space"/>
    <property type="evidence" value="ECO:0007669"/>
    <property type="project" value="InterPro"/>
</dbReference>
<reference evidence="6 7" key="1">
    <citation type="submission" date="2018-02" db="EMBL/GenBank/DDBJ databases">
        <title>Subsurface microbial communities from deep shales in Ohio and West Virginia, USA.</title>
        <authorList>
            <person name="Wrighton K."/>
        </authorList>
    </citation>
    <scope>NUCLEOTIDE SEQUENCE [LARGE SCALE GENOMIC DNA]</scope>
    <source>
        <strain evidence="6 7">OWC-DMM</strain>
    </source>
</reference>
<dbReference type="InterPro" id="IPR037061">
    <property type="entry name" value="Lytic_TGlycoase_superhlx_L_sf"/>
</dbReference>
<dbReference type="Gene3D" id="1.10.1240.20">
    <property type="entry name" value="Lytic transglycosylase, superhelical linker domain"/>
    <property type="match status" value="1"/>
</dbReference>
<dbReference type="PANTHER" id="PTHR37423">
    <property type="entry name" value="SOLUBLE LYTIC MUREIN TRANSGLYCOSYLASE-RELATED"/>
    <property type="match status" value="1"/>
</dbReference>
<evidence type="ECO:0000256" key="1">
    <source>
        <dbReference type="ARBA" id="ARBA00007734"/>
    </source>
</evidence>
<dbReference type="EMBL" id="PTIZ01000003">
    <property type="protein sequence ID" value="PPK76681.1"/>
    <property type="molecule type" value="Genomic_DNA"/>
</dbReference>
<comment type="similarity">
    <text evidence="1">Belongs to the transglycosylase Slt family.</text>
</comment>
<feature type="chain" id="PRO_5015727076" evidence="3">
    <location>
        <begin position="22"/>
        <end position="665"/>
    </location>
</feature>
<dbReference type="Gene3D" id="1.25.20.10">
    <property type="entry name" value="Bacterial muramidases"/>
    <property type="match status" value="1"/>
</dbReference>
<name>A0A2S6HH27_9GAMM</name>
<dbReference type="InterPro" id="IPR008939">
    <property type="entry name" value="Lytic_TGlycosylase_superhlx_U"/>
</dbReference>
<dbReference type="GO" id="GO:0004553">
    <property type="term" value="F:hydrolase activity, hydrolyzing O-glycosyl compounds"/>
    <property type="evidence" value="ECO:0007669"/>
    <property type="project" value="InterPro"/>
</dbReference>
<evidence type="ECO:0000259" key="4">
    <source>
        <dbReference type="Pfam" id="PF01464"/>
    </source>
</evidence>
<dbReference type="AlphaFoldDB" id="A0A2S6HH27"/>
<dbReference type="SUPFAM" id="SSF48435">
    <property type="entry name" value="Bacterial muramidases"/>
    <property type="match status" value="1"/>
</dbReference>
<evidence type="ECO:0000256" key="3">
    <source>
        <dbReference type="SAM" id="SignalP"/>
    </source>
</evidence>
<dbReference type="Gene3D" id="1.10.530.10">
    <property type="match status" value="1"/>
</dbReference>
<dbReference type="Pfam" id="PF14718">
    <property type="entry name" value="SLT_L"/>
    <property type="match status" value="1"/>
</dbReference>
<dbReference type="PANTHER" id="PTHR37423:SF5">
    <property type="entry name" value="SOLUBLE LYTIC MUREIN TRANSGLYCOSYLASE"/>
    <property type="match status" value="1"/>
</dbReference>
<dbReference type="CDD" id="cd13401">
    <property type="entry name" value="Slt70-like"/>
    <property type="match status" value="1"/>
</dbReference>
<dbReference type="Pfam" id="PF01464">
    <property type="entry name" value="SLT"/>
    <property type="match status" value="1"/>
</dbReference>
<protein>
    <submittedName>
        <fullName evidence="6">Soluble lytic murein transglycosylase</fullName>
    </submittedName>
</protein>
<evidence type="ECO:0000313" key="7">
    <source>
        <dbReference type="Proteomes" id="UP000240010"/>
    </source>
</evidence>
<dbReference type="InterPro" id="IPR008258">
    <property type="entry name" value="Transglycosylase_SLT_dom_1"/>
</dbReference>
<feature type="domain" description="Lytic transglycosylase superhelical linker" evidence="5">
    <location>
        <begin position="411"/>
        <end position="477"/>
    </location>
</feature>
<dbReference type="InterPro" id="IPR023346">
    <property type="entry name" value="Lysozyme-like_dom_sf"/>
</dbReference>
<dbReference type="Pfam" id="PF00760">
    <property type="entry name" value="Cucumo_coat"/>
    <property type="match status" value="1"/>
</dbReference>
<dbReference type="Proteomes" id="UP000240010">
    <property type="component" value="Unassembled WGS sequence"/>
</dbReference>
<proteinExistence type="inferred from homology"/>
<comment type="caution">
    <text evidence="6">The sequence shown here is derived from an EMBL/GenBank/DDBJ whole genome shotgun (WGS) entry which is preliminary data.</text>
</comment>
<keyword evidence="2 3" id="KW-0732">Signal</keyword>
<evidence type="ECO:0000313" key="6">
    <source>
        <dbReference type="EMBL" id="PPK76681.1"/>
    </source>
</evidence>
<evidence type="ECO:0000259" key="5">
    <source>
        <dbReference type="Pfam" id="PF14718"/>
    </source>
</evidence>
<evidence type="ECO:0000256" key="2">
    <source>
        <dbReference type="ARBA" id="ARBA00022729"/>
    </source>
</evidence>